<evidence type="ECO:0000259" key="1">
    <source>
        <dbReference type="Pfam" id="PF01345"/>
    </source>
</evidence>
<keyword evidence="3" id="KW-1185">Reference proteome</keyword>
<dbReference type="EMBL" id="CP059265">
    <property type="protein sequence ID" value="QLQ33652.1"/>
    <property type="molecule type" value="Genomic_DNA"/>
</dbReference>
<dbReference type="Gene3D" id="2.60.40.1170">
    <property type="entry name" value="Mu homology domain, subdomain B"/>
    <property type="match status" value="1"/>
</dbReference>
<feature type="domain" description="DUF11" evidence="1">
    <location>
        <begin position="2"/>
        <end position="65"/>
    </location>
</feature>
<name>A0A7L6AXC4_9GAMM</name>
<dbReference type="InterPro" id="IPR047589">
    <property type="entry name" value="DUF11_rpt"/>
</dbReference>
<sequence length="66" mass="6828">MKYTVTAINGGDTATGVEVQDLLPAGVTYQTYNASQGVYTNSTGIWAVGSLDNGESATLTIEVKAN</sequence>
<dbReference type="Proteomes" id="UP000510621">
    <property type="component" value="Chromosome"/>
</dbReference>
<organism evidence="2 3">
    <name type="scientific">Candidatus Thiothrix singaporensis</name>
    <dbReference type="NCBI Taxonomy" id="2799669"/>
    <lineage>
        <taxon>Bacteria</taxon>
        <taxon>Pseudomonadati</taxon>
        <taxon>Pseudomonadota</taxon>
        <taxon>Gammaproteobacteria</taxon>
        <taxon>Thiotrichales</taxon>
        <taxon>Thiotrichaceae</taxon>
        <taxon>Thiothrix</taxon>
    </lineage>
</organism>
<dbReference type="KEGG" id="this:HZT40_20895"/>
<evidence type="ECO:0000313" key="3">
    <source>
        <dbReference type="Proteomes" id="UP000510621"/>
    </source>
</evidence>
<dbReference type="AlphaFoldDB" id="A0A7L6AXC4"/>
<accession>A0A7L6AXC4</accession>
<reference evidence="2" key="1">
    <citation type="submission" date="2020-06" db="EMBL/GenBank/DDBJ databases">
        <title>Analysis procedures for assessing recovery of high quality, complete, closed genomes from Nanopore long read metagenome sequencing.</title>
        <authorList>
            <person name="Bessarab I."/>
            <person name="Arumugam K."/>
            <person name="Haryono M."/>
            <person name="Liu X."/>
            <person name="Roy S."/>
            <person name="Zuniga-Montanez R.E."/>
            <person name="Qiu G."/>
            <person name="Drautz-Moses D.I."/>
            <person name="Law Y.Y."/>
            <person name="Wuertz S."/>
            <person name="Lauro F.M."/>
            <person name="Huson D.H."/>
            <person name="Williams R.B."/>
        </authorList>
    </citation>
    <scope>NUCLEOTIDE SEQUENCE [LARGE SCALE GENOMIC DNA]</scope>
    <source>
        <strain evidence="2">SSD2</strain>
    </source>
</reference>
<evidence type="ECO:0000313" key="2">
    <source>
        <dbReference type="EMBL" id="QLQ33652.1"/>
    </source>
</evidence>
<dbReference type="InterPro" id="IPR001434">
    <property type="entry name" value="OmcB-like_DUF11"/>
</dbReference>
<dbReference type="NCBIfam" id="TIGR01451">
    <property type="entry name" value="B_ant_repeat"/>
    <property type="match status" value="1"/>
</dbReference>
<proteinExistence type="predicted"/>
<gene>
    <name evidence="2" type="ORF">HZT40_20895</name>
</gene>
<protein>
    <submittedName>
        <fullName evidence="2">DUF11 domain-containing protein</fullName>
    </submittedName>
</protein>
<dbReference type="Pfam" id="PF01345">
    <property type="entry name" value="DUF11"/>
    <property type="match status" value="1"/>
</dbReference>